<dbReference type="Pfam" id="PF02698">
    <property type="entry name" value="DUF218"/>
    <property type="match status" value="1"/>
</dbReference>
<comment type="caution">
    <text evidence="3">The sequence shown here is derived from an EMBL/GenBank/DDBJ whole genome shotgun (WGS) entry which is preliminary data.</text>
</comment>
<dbReference type="InterPro" id="IPR051599">
    <property type="entry name" value="Cell_Envelope_Assoc"/>
</dbReference>
<dbReference type="GO" id="GO:0043164">
    <property type="term" value="P:Gram-negative-bacterium-type cell wall biogenesis"/>
    <property type="evidence" value="ECO:0007669"/>
    <property type="project" value="TreeGrafter"/>
</dbReference>
<dbReference type="Gene3D" id="3.40.50.620">
    <property type="entry name" value="HUPs"/>
    <property type="match status" value="1"/>
</dbReference>
<organism evidence="3">
    <name type="scientific">mine drainage metagenome</name>
    <dbReference type="NCBI Taxonomy" id="410659"/>
    <lineage>
        <taxon>unclassified sequences</taxon>
        <taxon>metagenomes</taxon>
        <taxon>ecological metagenomes</taxon>
    </lineage>
</organism>
<dbReference type="PANTHER" id="PTHR30336:SF4">
    <property type="entry name" value="ENVELOPE BIOGENESIS FACTOR ELYC"/>
    <property type="match status" value="1"/>
</dbReference>
<dbReference type="EMBL" id="MLJW01000362">
    <property type="protein sequence ID" value="OIQ88685.1"/>
    <property type="molecule type" value="Genomic_DNA"/>
</dbReference>
<sequence length="252" mass="27484">MKTWIELLIAPVSVITWGLLILALLTFWKSRDWLLRGFALALAALAFALTIPLTANDALGALEATARRDAACGPPPPGSIIIVLAGGIYGEPPKVTDFSDLKQESIRRLMSAAMLALRTPGSRLLISGGAGGRYREADIMGALARQMGFPASRIMLDRASRTTYQSARNVAAMLAGDRQAPRYLLTSAYHMPRALMAFRDSGQQVCALPVDFRAIEMPPYEMLTPQLSALAKMTEALHEFIGIVFYRLVKFS</sequence>
<evidence type="ECO:0000259" key="2">
    <source>
        <dbReference type="Pfam" id="PF02698"/>
    </source>
</evidence>
<protein>
    <recommendedName>
        <fullName evidence="2">DUF218 domain-containing protein</fullName>
    </recommendedName>
</protein>
<keyword evidence="1" id="KW-1133">Transmembrane helix</keyword>
<gene>
    <name evidence="3" type="ORF">GALL_294280</name>
</gene>
<dbReference type="PANTHER" id="PTHR30336">
    <property type="entry name" value="INNER MEMBRANE PROTEIN, PROBABLE PERMEASE"/>
    <property type="match status" value="1"/>
</dbReference>
<dbReference type="GO" id="GO:0000270">
    <property type="term" value="P:peptidoglycan metabolic process"/>
    <property type="evidence" value="ECO:0007669"/>
    <property type="project" value="TreeGrafter"/>
</dbReference>
<keyword evidence="1" id="KW-0472">Membrane</keyword>
<dbReference type="CDD" id="cd06259">
    <property type="entry name" value="YdcF-like"/>
    <property type="match status" value="1"/>
</dbReference>
<dbReference type="GO" id="GO:0005886">
    <property type="term" value="C:plasma membrane"/>
    <property type="evidence" value="ECO:0007669"/>
    <property type="project" value="TreeGrafter"/>
</dbReference>
<dbReference type="AlphaFoldDB" id="A0A1J5RKL8"/>
<name>A0A1J5RKL8_9ZZZZ</name>
<reference evidence="3" key="1">
    <citation type="submission" date="2016-10" db="EMBL/GenBank/DDBJ databases">
        <title>Sequence of Gallionella enrichment culture.</title>
        <authorList>
            <person name="Poehlein A."/>
            <person name="Muehling M."/>
            <person name="Daniel R."/>
        </authorList>
    </citation>
    <scope>NUCLEOTIDE SEQUENCE</scope>
</reference>
<feature type="domain" description="DUF218" evidence="2">
    <location>
        <begin position="80"/>
        <end position="242"/>
    </location>
</feature>
<accession>A0A1J5RKL8</accession>
<dbReference type="InterPro" id="IPR014729">
    <property type="entry name" value="Rossmann-like_a/b/a_fold"/>
</dbReference>
<evidence type="ECO:0000256" key="1">
    <source>
        <dbReference type="SAM" id="Phobius"/>
    </source>
</evidence>
<proteinExistence type="predicted"/>
<dbReference type="InterPro" id="IPR003848">
    <property type="entry name" value="DUF218"/>
</dbReference>
<evidence type="ECO:0000313" key="3">
    <source>
        <dbReference type="EMBL" id="OIQ88685.1"/>
    </source>
</evidence>
<keyword evidence="1" id="KW-0812">Transmembrane</keyword>
<feature type="transmembrane region" description="Helical" evidence="1">
    <location>
        <begin position="33"/>
        <end position="53"/>
    </location>
</feature>
<feature type="transmembrane region" description="Helical" evidence="1">
    <location>
        <begin position="7"/>
        <end position="27"/>
    </location>
</feature>